<accession>A0A853D0Q3</accession>
<protein>
    <submittedName>
        <fullName evidence="1">Uncharacterized protein</fullName>
    </submittedName>
</protein>
<organism evidence="1 2">
    <name type="scientific">Leifsonia shinshuensis</name>
    <dbReference type="NCBI Taxonomy" id="150026"/>
    <lineage>
        <taxon>Bacteria</taxon>
        <taxon>Bacillati</taxon>
        <taxon>Actinomycetota</taxon>
        <taxon>Actinomycetes</taxon>
        <taxon>Micrococcales</taxon>
        <taxon>Microbacteriaceae</taxon>
        <taxon>Leifsonia</taxon>
    </lineage>
</organism>
<dbReference type="EMBL" id="JACCFL010000001">
    <property type="protein sequence ID" value="NYJ25004.1"/>
    <property type="molecule type" value="Genomic_DNA"/>
</dbReference>
<proteinExistence type="predicted"/>
<evidence type="ECO:0000313" key="2">
    <source>
        <dbReference type="Proteomes" id="UP000578352"/>
    </source>
</evidence>
<comment type="caution">
    <text evidence="1">The sequence shown here is derived from an EMBL/GenBank/DDBJ whole genome shotgun (WGS) entry which is preliminary data.</text>
</comment>
<name>A0A853D0Q3_9MICO</name>
<sequence>MIFTGGTLHRVVVDVSGEPYVDLERQAAAMLARE</sequence>
<dbReference type="AlphaFoldDB" id="A0A853D0Q3"/>
<reference evidence="1 2" key="1">
    <citation type="submission" date="2020-07" db="EMBL/GenBank/DDBJ databases">
        <title>Sequencing the genomes of 1000 actinobacteria strains.</title>
        <authorList>
            <person name="Klenk H.-P."/>
        </authorList>
    </citation>
    <scope>NUCLEOTIDE SEQUENCE [LARGE SCALE GENOMIC DNA]</scope>
    <source>
        <strain evidence="1 2">DSM 15165</strain>
    </source>
</reference>
<dbReference type="Proteomes" id="UP000578352">
    <property type="component" value="Unassembled WGS sequence"/>
</dbReference>
<gene>
    <name evidence="1" type="ORF">HNR13_003291</name>
</gene>
<evidence type="ECO:0000313" key="1">
    <source>
        <dbReference type="EMBL" id="NYJ25004.1"/>
    </source>
</evidence>